<accession>A0A9E5DBH7</accession>
<organism evidence="12 13">
    <name type="scientific">Methanococcoides seepicolus</name>
    <dbReference type="NCBI Taxonomy" id="2828780"/>
    <lineage>
        <taxon>Archaea</taxon>
        <taxon>Methanobacteriati</taxon>
        <taxon>Methanobacteriota</taxon>
        <taxon>Stenosarchaea group</taxon>
        <taxon>Methanomicrobia</taxon>
        <taxon>Methanosarcinales</taxon>
        <taxon>Methanosarcinaceae</taxon>
        <taxon>Methanococcoides</taxon>
    </lineage>
</organism>
<keyword evidence="3" id="KW-0963">Cytoplasm</keyword>
<protein>
    <submittedName>
        <fullName evidence="12">Tetratricopeptide repeat protein</fullName>
    </submittedName>
</protein>
<dbReference type="Pfam" id="PF08357">
    <property type="entry name" value="SEFIR"/>
    <property type="match status" value="1"/>
</dbReference>
<evidence type="ECO:0000313" key="12">
    <source>
        <dbReference type="EMBL" id="MCM1986937.1"/>
    </source>
</evidence>
<comment type="caution">
    <text evidence="12">The sequence shown here is derived from an EMBL/GenBank/DDBJ whole genome shotgun (WGS) entry which is preliminary data.</text>
</comment>
<dbReference type="GO" id="GO:0005874">
    <property type="term" value="C:microtubule"/>
    <property type="evidence" value="ECO:0007669"/>
    <property type="project" value="UniProtKB-KW"/>
</dbReference>
<dbReference type="InterPro" id="IPR002151">
    <property type="entry name" value="Kinesin_light"/>
</dbReference>
<dbReference type="RefSeq" id="WP_250868288.1">
    <property type="nucleotide sequence ID" value="NZ_JAGSOI010000029.1"/>
</dbReference>
<keyword evidence="13" id="KW-1185">Reference proteome</keyword>
<proteinExistence type="inferred from homology"/>
<dbReference type="SUPFAM" id="SSF81901">
    <property type="entry name" value="HCP-like"/>
    <property type="match status" value="1"/>
</dbReference>
<evidence type="ECO:0000313" key="13">
    <source>
        <dbReference type="Proteomes" id="UP001056766"/>
    </source>
</evidence>
<comment type="similarity">
    <text evidence="2">Belongs to the kinesin light chain family.</text>
</comment>
<evidence type="ECO:0000256" key="2">
    <source>
        <dbReference type="ARBA" id="ARBA00009622"/>
    </source>
</evidence>
<dbReference type="SMART" id="SM00028">
    <property type="entry name" value="TPR"/>
    <property type="match status" value="9"/>
</dbReference>
<dbReference type="PROSITE" id="PS50005">
    <property type="entry name" value="TPR"/>
    <property type="match status" value="8"/>
</dbReference>
<dbReference type="Pfam" id="PF00931">
    <property type="entry name" value="NB-ARC"/>
    <property type="match status" value="1"/>
</dbReference>
<evidence type="ECO:0000256" key="3">
    <source>
        <dbReference type="ARBA" id="ARBA00022490"/>
    </source>
</evidence>
<dbReference type="GO" id="GO:0043531">
    <property type="term" value="F:ADP binding"/>
    <property type="evidence" value="ECO:0007669"/>
    <property type="project" value="InterPro"/>
</dbReference>
<dbReference type="GO" id="GO:0005737">
    <property type="term" value="C:cytoplasm"/>
    <property type="evidence" value="ECO:0007669"/>
    <property type="project" value="TreeGrafter"/>
</dbReference>
<reference evidence="12" key="1">
    <citation type="journal article" date="2021" name="mSystems">
        <title>Bacteria and Archaea Synergistically Convert Glycine Betaine to Biogenic Methane in the Formosa Cold Seep of the South China Sea.</title>
        <authorList>
            <person name="Li L."/>
            <person name="Zhang W."/>
            <person name="Zhang S."/>
            <person name="Song L."/>
            <person name="Sun Q."/>
            <person name="Zhang H."/>
            <person name="Xiang H."/>
            <person name="Dong X."/>
        </authorList>
    </citation>
    <scope>NUCLEOTIDE SEQUENCE</scope>
    <source>
        <strain evidence="12">LLY</strain>
    </source>
</reference>
<dbReference type="SUPFAM" id="SSF48452">
    <property type="entry name" value="TPR-like"/>
    <property type="match status" value="1"/>
</dbReference>
<keyword evidence="4" id="KW-0493">Microtubule</keyword>
<dbReference type="InterPro" id="IPR035897">
    <property type="entry name" value="Toll_tir_struct_dom_sf"/>
</dbReference>
<dbReference type="GO" id="GO:0005871">
    <property type="term" value="C:kinesin complex"/>
    <property type="evidence" value="ECO:0007669"/>
    <property type="project" value="InterPro"/>
</dbReference>
<keyword evidence="7" id="KW-0175">Coiled coil</keyword>
<keyword evidence="5" id="KW-0677">Repeat</keyword>
<keyword evidence="8" id="KW-0505">Motor protein</keyword>
<dbReference type="PANTHER" id="PTHR45783:SF3">
    <property type="entry name" value="KINESIN LIGHT CHAIN"/>
    <property type="match status" value="1"/>
</dbReference>
<feature type="repeat" description="TPR" evidence="10">
    <location>
        <begin position="923"/>
        <end position="956"/>
    </location>
</feature>
<evidence type="ECO:0000256" key="1">
    <source>
        <dbReference type="ARBA" id="ARBA00004245"/>
    </source>
</evidence>
<dbReference type="Proteomes" id="UP001056766">
    <property type="component" value="Unassembled WGS sequence"/>
</dbReference>
<dbReference type="Pfam" id="PF13374">
    <property type="entry name" value="TPR_10"/>
    <property type="match status" value="1"/>
</dbReference>
<feature type="repeat" description="TPR" evidence="10">
    <location>
        <begin position="671"/>
        <end position="704"/>
    </location>
</feature>
<feature type="domain" description="SEFIR" evidence="11">
    <location>
        <begin position="23"/>
        <end position="161"/>
    </location>
</feature>
<dbReference type="Gene3D" id="3.40.50.11530">
    <property type="match status" value="1"/>
</dbReference>
<evidence type="ECO:0000256" key="6">
    <source>
        <dbReference type="ARBA" id="ARBA00022803"/>
    </source>
</evidence>
<name>A0A9E5DBH7_9EURY</name>
<dbReference type="Pfam" id="PF25000">
    <property type="entry name" value="DUF7779"/>
    <property type="match status" value="1"/>
</dbReference>
<evidence type="ECO:0000256" key="4">
    <source>
        <dbReference type="ARBA" id="ARBA00022701"/>
    </source>
</evidence>
<dbReference type="InterPro" id="IPR013568">
    <property type="entry name" value="SEFIR_dom"/>
</dbReference>
<feature type="repeat" description="TPR" evidence="10">
    <location>
        <begin position="965"/>
        <end position="998"/>
    </location>
</feature>
<feature type="repeat" description="TPR" evidence="10">
    <location>
        <begin position="797"/>
        <end position="830"/>
    </location>
</feature>
<feature type="repeat" description="TPR" evidence="10">
    <location>
        <begin position="713"/>
        <end position="746"/>
    </location>
</feature>
<dbReference type="Gene3D" id="3.40.50.300">
    <property type="entry name" value="P-loop containing nucleotide triphosphate hydrolases"/>
    <property type="match status" value="1"/>
</dbReference>
<dbReference type="InterPro" id="IPR002182">
    <property type="entry name" value="NB-ARC"/>
</dbReference>
<feature type="repeat" description="TPR" evidence="10">
    <location>
        <begin position="755"/>
        <end position="788"/>
    </location>
</feature>
<dbReference type="GO" id="GO:0019894">
    <property type="term" value="F:kinesin binding"/>
    <property type="evidence" value="ECO:0007669"/>
    <property type="project" value="TreeGrafter"/>
</dbReference>
<dbReference type="AlphaFoldDB" id="A0A9E5DBH7"/>
<evidence type="ECO:0000256" key="7">
    <source>
        <dbReference type="ARBA" id="ARBA00023054"/>
    </source>
</evidence>
<keyword evidence="6 10" id="KW-0802">TPR repeat</keyword>
<dbReference type="InterPro" id="IPR056681">
    <property type="entry name" value="DUF7779"/>
</dbReference>
<dbReference type="PRINTS" id="PR00381">
    <property type="entry name" value="KINESINLIGHT"/>
</dbReference>
<evidence type="ECO:0000256" key="5">
    <source>
        <dbReference type="ARBA" id="ARBA00022737"/>
    </source>
</evidence>
<dbReference type="SUPFAM" id="SSF52200">
    <property type="entry name" value="Toll/Interleukin receptor TIR domain"/>
    <property type="match status" value="1"/>
</dbReference>
<feature type="repeat" description="TPR" evidence="10">
    <location>
        <begin position="839"/>
        <end position="872"/>
    </location>
</feature>
<dbReference type="EMBL" id="JAGSOI010000029">
    <property type="protein sequence ID" value="MCM1986937.1"/>
    <property type="molecule type" value="Genomic_DNA"/>
</dbReference>
<dbReference type="InterPro" id="IPR011990">
    <property type="entry name" value="TPR-like_helical_dom_sf"/>
</dbReference>
<gene>
    <name evidence="12" type="ORF">KDK67_08020</name>
</gene>
<keyword evidence="9" id="KW-0206">Cytoskeleton</keyword>
<dbReference type="InterPro" id="IPR027417">
    <property type="entry name" value="P-loop_NTPase"/>
</dbReference>
<reference evidence="12" key="2">
    <citation type="submission" date="2021-04" db="EMBL/GenBank/DDBJ databases">
        <authorList>
            <person name="Dong X."/>
        </authorList>
    </citation>
    <scope>NUCLEOTIDE SEQUENCE</scope>
    <source>
        <strain evidence="12">LLY</strain>
    </source>
</reference>
<evidence type="ECO:0000259" key="11">
    <source>
        <dbReference type="PROSITE" id="PS51534"/>
    </source>
</evidence>
<feature type="repeat" description="TPR" evidence="10">
    <location>
        <begin position="881"/>
        <end position="914"/>
    </location>
</feature>
<evidence type="ECO:0000256" key="9">
    <source>
        <dbReference type="ARBA" id="ARBA00023212"/>
    </source>
</evidence>
<dbReference type="SUPFAM" id="SSF52540">
    <property type="entry name" value="P-loop containing nucleoside triphosphate hydrolases"/>
    <property type="match status" value="1"/>
</dbReference>
<evidence type="ECO:0000256" key="8">
    <source>
        <dbReference type="ARBA" id="ARBA00023175"/>
    </source>
</evidence>
<dbReference type="PANTHER" id="PTHR45783">
    <property type="entry name" value="KINESIN LIGHT CHAIN"/>
    <property type="match status" value="1"/>
</dbReference>
<dbReference type="InterPro" id="IPR019734">
    <property type="entry name" value="TPR_rpt"/>
</dbReference>
<evidence type="ECO:0000256" key="10">
    <source>
        <dbReference type="PROSITE-ProRule" id="PRU00339"/>
    </source>
</evidence>
<comment type="subcellular location">
    <subcellularLocation>
        <location evidence="1">Cytoplasm</location>
        <location evidence="1">Cytoskeleton</location>
    </subcellularLocation>
</comment>
<dbReference type="PROSITE" id="PS50293">
    <property type="entry name" value="TPR_REGION"/>
    <property type="match status" value="2"/>
</dbReference>
<dbReference type="Gene3D" id="1.25.40.10">
    <property type="entry name" value="Tetratricopeptide repeat domain"/>
    <property type="match status" value="3"/>
</dbReference>
<sequence length="1044" mass="119311">MLKNNCLIKCKGGEIISSNIPQSSRVFISYSHDSPQHEKKVLDLSNKLCHDGIDCYIDRYERSPSMGWPLWMHNQIDGADFVLVVCTETYKRRYLRKEEPSKGKGVKWEGAIITQELYESGGENEKYIPIVLSSDNSEFIPTILKGATYYDLDEKNEYNELYSHLTNQNHIVKPKIGEVRLILPIKDETEDELEQEYEMSSLESDMKPDIGPLRTMQISTQDHPAPNTKSNVPYPRNQFFTGREEMLEQIHKDLMSDKAVLLSQSVAICGLGGIGKTQTAIEYTYRFNEEYDFILWVTADSEDSIILNYVSIARLLNLSVKDDSDQKLVVSSVMNWLRTNEDWLLVFDNADNPDIIGNYLPIEYRGHILLTSRSQVFDKFGITTPIEVKKMQLEEAREFFIRRTGHVDLTSSDAAALDELLQELDYLPLAIEQAGAYIHKLKCSFDEYLSSYRKRGLDLLELSPDTTGNYPKSVATTWLLNFEQVEQMSKASADVLFASAFLDCTKIPFMVFVNGGKELGDNISSVFCGSNDDPLIIREVLKPLIQFSLISTTSEKQDFDVHRLVQSVIKANMDKSSQCLWVERIVKAINLVYPEVEFANWSICDQLLSHSLACSELIRTWDMKFSEASELLNSTGLYLQERGRFGECESLFKDGLKISEIVFGLKHSSIAESLNNLGTLYQAQGKYSEAELLLNRALKIREDILDPEHLDVAESLNNLGLLYQAQGKYSEAELLLNRALKIRDYILDPEHLDVAKSLSDLGNLYRNQGRYFEAELLLNRALKIREKILDHQDPNLAVSFNDLAVVYHDQEKYTEVESLYNKALEIRESTLGVDHPDTATFLNNLGSMYRVQGKYSEAEALFNRALKINENIFGPEYPGAAYSFNNLGRLYNDQEKYSEAEQFCMKALELRENILGPEHPEVGHSLNNLAGIYHNQEKYSEAETLYNRALKILENTVGPDHPDIANALNNLGILYERQRNVLKAQNLYSQSIDMMERTKNDDNPKFLKYLENYARVLAKVKNRKASIIAKRVKLIREKKDKGQK</sequence>
<dbReference type="PROSITE" id="PS51534">
    <property type="entry name" value="SEFIR"/>
    <property type="match status" value="1"/>
</dbReference>
<dbReference type="Pfam" id="PF13424">
    <property type="entry name" value="TPR_12"/>
    <property type="match status" value="4"/>
</dbReference>
<dbReference type="GO" id="GO:0007018">
    <property type="term" value="P:microtubule-based movement"/>
    <property type="evidence" value="ECO:0007669"/>
    <property type="project" value="TreeGrafter"/>
</dbReference>